<feature type="chain" id="PRO_5013052584" evidence="1">
    <location>
        <begin position="20"/>
        <end position="84"/>
    </location>
</feature>
<organism evidence="2 3">
    <name type="scientific">Mizuhopecten yessoensis</name>
    <name type="common">Japanese scallop</name>
    <name type="synonym">Patinopecten yessoensis</name>
    <dbReference type="NCBI Taxonomy" id="6573"/>
    <lineage>
        <taxon>Eukaryota</taxon>
        <taxon>Metazoa</taxon>
        <taxon>Spiralia</taxon>
        <taxon>Lophotrochozoa</taxon>
        <taxon>Mollusca</taxon>
        <taxon>Bivalvia</taxon>
        <taxon>Autobranchia</taxon>
        <taxon>Pteriomorphia</taxon>
        <taxon>Pectinida</taxon>
        <taxon>Pectinoidea</taxon>
        <taxon>Pectinidae</taxon>
        <taxon>Mizuhopecten</taxon>
    </lineage>
</organism>
<dbReference type="AlphaFoldDB" id="A0A210PWX1"/>
<reference evidence="2 3" key="1">
    <citation type="journal article" date="2017" name="Nat. Ecol. Evol.">
        <title>Scallop genome provides insights into evolution of bilaterian karyotype and development.</title>
        <authorList>
            <person name="Wang S."/>
            <person name="Zhang J."/>
            <person name="Jiao W."/>
            <person name="Li J."/>
            <person name="Xun X."/>
            <person name="Sun Y."/>
            <person name="Guo X."/>
            <person name="Huan P."/>
            <person name="Dong B."/>
            <person name="Zhang L."/>
            <person name="Hu X."/>
            <person name="Sun X."/>
            <person name="Wang J."/>
            <person name="Zhao C."/>
            <person name="Wang Y."/>
            <person name="Wang D."/>
            <person name="Huang X."/>
            <person name="Wang R."/>
            <person name="Lv J."/>
            <person name="Li Y."/>
            <person name="Zhang Z."/>
            <person name="Liu B."/>
            <person name="Lu W."/>
            <person name="Hui Y."/>
            <person name="Liang J."/>
            <person name="Zhou Z."/>
            <person name="Hou R."/>
            <person name="Li X."/>
            <person name="Liu Y."/>
            <person name="Li H."/>
            <person name="Ning X."/>
            <person name="Lin Y."/>
            <person name="Zhao L."/>
            <person name="Xing Q."/>
            <person name="Dou J."/>
            <person name="Li Y."/>
            <person name="Mao J."/>
            <person name="Guo H."/>
            <person name="Dou H."/>
            <person name="Li T."/>
            <person name="Mu C."/>
            <person name="Jiang W."/>
            <person name="Fu Q."/>
            <person name="Fu X."/>
            <person name="Miao Y."/>
            <person name="Liu J."/>
            <person name="Yu Q."/>
            <person name="Li R."/>
            <person name="Liao H."/>
            <person name="Li X."/>
            <person name="Kong Y."/>
            <person name="Jiang Z."/>
            <person name="Chourrout D."/>
            <person name="Li R."/>
            <person name="Bao Z."/>
        </authorList>
    </citation>
    <scope>NUCLEOTIDE SEQUENCE [LARGE SCALE GENOMIC DNA]</scope>
    <source>
        <strain evidence="2 3">PY_sf001</strain>
    </source>
</reference>
<keyword evidence="1" id="KW-0732">Signal</keyword>
<gene>
    <name evidence="2" type="ORF">KP79_PYT15997</name>
</gene>
<dbReference type="Proteomes" id="UP000242188">
    <property type="component" value="Unassembled WGS sequence"/>
</dbReference>
<evidence type="ECO:0000256" key="1">
    <source>
        <dbReference type="SAM" id="SignalP"/>
    </source>
</evidence>
<name>A0A210PWX1_MIZYE</name>
<protein>
    <submittedName>
        <fullName evidence="2">Uncharacterized protein</fullName>
    </submittedName>
</protein>
<dbReference type="EMBL" id="NEDP02005434">
    <property type="protein sequence ID" value="OWF40969.1"/>
    <property type="molecule type" value="Genomic_DNA"/>
</dbReference>
<proteinExistence type="predicted"/>
<feature type="signal peptide" evidence="1">
    <location>
        <begin position="1"/>
        <end position="19"/>
    </location>
</feature>
<evidence type="ECO:0000313" key="2">
    <source>
        <dbReference type="EMBL" id="OWF40969.1"/>
    </source>
</evidence>
<comment type="caution">
    <text evidence="2">The sequence shown here is derived from an EMBL/GenBank/DDBJ whole genome shotgun (WGS) entry which is preliminary data.</text>
</comment>
<sequence length="84" mass="9037">MTRVTLCIVAVCLIQLVSSANIHMCNELDVSACHLPCPYGTVNDCQSGLCTCKLTGQLCTDREGCLKACGHRHAECYGNTCHCT</sequence>
<keyword evidence="3" id="KW-1185">Reference proteome</keyword>
<evidence type="ECO:0000313" key="3">
    <source>
        <dbReference type="Proteomes" id="UP000242188"/>
    </source>
</evidence>
<accession>A0A210PWX1</accession>